<organism evidence="1 2">
    <name type="scientific">Pilimelia anulata</name>
    <dbReference type="NCBI Taxonomy" id="53371"/>
    <lineage>
        <taxon>Bacteria</taxon>
        <taxon>Bacillati</taxon>
        <taxon>Actinomycetota</taxon>
        <taxon>Actinomycetes</taxon>
        <taxon>Micromonosporales</taxon>
        <taxon>Micromonosporaceae</taxon>
        <taxon>Pilimelia</taxon>
    </lineage>
</organism>
<sequence length="102" mass="10500">MDDLITVARALDDAAEKLAASAGLLHEAVSDAASFGADAAGHAGELGRTLHAQWISALDARRREVDEARDELTALRAAVVDAAAGYAATDVSVAAGWGNEER</sequence>
<evidence type="ECO:0008006" key="3">
    <source>
        <dbReference type="Google" id="ProtNLM"/>
    </source>
</evidence>
<accession>A0A8J3BD81</accession>
<reference evidence="1" key="1">
    <citation type="journal article" date="2014" name="Int. J. Syst. Evol. Microbiol.">
        <title>Complete genome sequence of Corynebacterium casei LMG S-19264T (=DSM 44701T), isolated from a smear-ripened cheese.</title>
        <authorList>
            <consortium name="US DOE Joint Genome Institute (JGI-PGF)"/>
            <person name="Walter F."/>
            <person name="Albersmeier A."/>
            <person name="Kalinowski J."/>
            <person name="Ruckert C."/>
        </authorList>
    </citation>
    <scope>NUCLEOTIDE SEQUENCE</scope>
    <source>
        <strain evidence="1">JCM 3090</strain>
    </source>
</reference>
<reference evidence="1" key="2">
    <citation type="submission" date="2020-09" db="EMBL/GenBank/DDBJ databases">
        <authorList>
            <person name="Sun Q."/>
            <person name="Ohkuma M."/>
        </authorList>
    </citation>
    <scope>NUCLEOTIDE SEQUENCE</scope>
    <source>
        <strain evidence="1">JCM 3090</strain>
    </source>
</reference>
<keyword evidence="2" id="KW-1185">Reference proteome</keyword>
<dbReference type="EMBL" id="BMQB01000005">
    <property type="protein sequence ID" value="GGJ95932.1"/>
    <property type="molecule type" value="Genomic_DNA"/>
</dbReference>
<dbReference type="RefSeq" id="WP_189170487.1">
    <property type="nucleotide sequence ID" value="NZ_BMQB01000005.1"/>
</dbReference>
<protein>
    <recommendedName>
        <fullName evidence="3">Excreted virulence factor EspC (Type VII ESX diderm)</fullName>
    </recommendedName>
</protein>
<evidence type="ECO:0000313" key="2">
    <source>
        <dbReference type="Proteomes" id="UP000649739"/>
    </source>
</evidence>
<dbReference type="Proteomes" id="UP000649739">
    <property type="component" value="Unassembled WGS sequence"/>
</dbReference>
<name>A0A8J3BD81_9ACTN</name>
<dbReference type="AlphaFoldDB" id="A0A8J3BD81"/>
<gene>
    <name evidence="1" type="ORF">GCM10010123_27250</name>
</gene>
<proteinExistence type="predicted"/>
<evidence type="ECO:0000313" key="1">
    <source>
        <dbReference type="EMBL" id="GGJ95932.1"/>
    </source>
</evidence>
<comment type="caution">
    <text evidence="1">The sequence shown here is derived from an EMBL/GenBank/DDBJ whole genome shotgun (WGS) entry which is preliminary data.</text>
</comment>